<evidence type="ECO:0000313" key="2">
    <source>
        <dbReference type="EMBL" id="CAF0754643.1"/>
    </source>
</evidence>
<dbReference type="EMBL" id="CAJNOC010000391">
    <property type="protein sequence ID" value="CAF0754643.1"/>
    <property type="molecule type" value="Genomic_DNA"/>
</dbReference>
<comment type="caution">
    <text evidence="2">The sequence shown here is derived from an EMBL/GenBank/DDBJ whole genome shotgun (WGS) entry which is preliminary data.</text>
</comment>
<keyword evidence="1" id="KW-0472">Membrane</keyword>
<evidence type="ECO:0000256" key="1">
    <source>
        <dbReference type="SAM" id="Phobius"/>
    </source>
</evidence>
<proteinExistence type="predicted"/>
<keyword evidence="3" id="KW-1185">Reference proteome</keyword>
<name>A0A813PWH3_9BILA</name>
<reference evidence="2" key="1">
    <citation type="submission" date="2021-02" db="EMBL/GenBank/DDBJ databases">
        <authorList>
            <person name="Nowell W R."/>
        </authorList>
    </citation>
    <scope>NUCLEOTIDE SEQUENCE</scope>
    <source>
        <strain evidence="2">Ploen Becks lab</strain>
    </source>
</reference>
<gene>
    <name evidence="2" type="ORF">OXX778_LOCUS4105</name>
</gene>
<dbReference type="AlphaFoldDB" id="A0A813PWH3"/>
<protein>
    <submittedName>
        <fullName evidence="2">Uncharacterized protein</fullName>
    </submittedName>
</protein>
<dbReference type="Proteomes" id="UP000663879">
    <property type="component" value="Unassembled WGS sequence"/>
</dbReference>
<sequence>MNFYIYLILLKIIVKDIFCKRNNFYSVLDETLKVSNFRSFDDLLNSSLTISVQEIRAVYICTSKIIVLRNFNLDFLRNCITSDKSIEIYFSNLKGINIKRNELIAKNSINLVFSYTKLVFYHDGNIIKWCCNNSFTNSFFKKIYDLKFTFSVKFYLNTCPLIFENSIINRIQFFGLSNSFVKQNEPTFEKLDRKFNSTVNSLLISSYRFRLTSDFLDSNVFKQLNVISFKGVIDSIDVNTFKNLSQIKEISFETESMNIIQNSQFKWLKYLIENNINVKLDFIFVRNVDFYEQDFCLYHKIPSYGEFYISYTFYHVNCTCTQLMLLNSSKNILKNKTCLNYFSNKCNFSNLTKACGKNPMPIEFKYSKLDFYFITEYLNLYSISSKLVFSIIGFLTNLISIRICYLIEKKNLIHSLVMINSILNTILCAFSILHLFGECVFYTGIYCSTFQRSVFVQYYEIFIYNFLYRAIL</sequence>
<feature type="transmembrane region" description="Helical" evidence="1">
    <location>
        <begin position="417"/>
        <end position="437"/>
    </location>
</feature>
<evidence type="ECO:0000313" key="3">
    <source>
        <dbReference type="Proteomes" id="UP000663879"/>
    </source>
</evidence>
<keyword evidence="1" id="KW-1133">Transmembrane helix</keyword>
<keyword evidence="1" id="KW-0812">Transmembrane</keyword>
<organism evidence="2 3">
    <name type="scientific">Brachionus calyciflorus</name>
    <dbReference type="NCBI Taxonomy" id="104777"/>
    <lineage>
        <taxon>Eukaryota</taxon>
        <taxon>Metazoa</taxon>
        <taxon>Spiralia</taxon>
        <taxon>Gnathifera</taxon>
        <taxon>Rotifera</taxon>
        <taxon>Eurotatoria</taxon>
        <taxon>Monogononta</taxon>
        <taxon>Pseudotrocha</taxon>
        <taxon>Ploima</taxon>
        <taxon>Brachionidae</taxon>
        <taxon>Brachionus</taxon>
    </lineage>
</organism>
<accession>A0A813PWH3</accession>
<feature type="transmembrane region" description="Helical" evidence="1">
    <location>
        <begin position="387"/>
        <end position="405"/>
    </location>
</feature>